<dbReference type="EMBL" id="PZQS01000011">
    <property type="protein sequence ID" value="PVD22471.1"/>
    <property type="molecule type" value="Genomic_DNA"/>
</dbReference>
<accession>A0A2T7NMS7</accession>
<proteinExistence type="predicted"/>
<protein>
    <submittedName>
        <fullName evidence="1">Uncharacterized protein</fullName>
    </submittedName>
</protein>
<comment type="caution">
    <text evidence="1">The sequence shown here is derived from an EMBL/GenBank/DDBJ whole genome shotgun (WGS) entry which is preliminary data.</text>
</comment>
<evidence type="ECO:0000313" key="2">
    <source>
        <dbReference type="Proteomes" id="UP000245119"/>
    </source>
</evidence>
<reference evidence="1 2" key="1">
    <citation type="submission" date="2018-04" db="EMBL/GenBank/DDBJ databases">
        <title>The genome of golden apple snail Pomacea canaliculata provides insight into stress tolerance and invasive adaptation.</title>
        <authorList>
            <person name="Liu C."/>
            <person name="Liu B."/>
            <person name="Ren Y."/>
            <person name="Zhang Y."/>
            <person name="Wang H."/>
            <person name="Li S."/>
            <person name="Jiang F."/>
            <person name="Yin L."/>
            <person name="Zhang G."/>
            <person name="Qian W."/>
            <person name="Fan W."/>
        </authorList>
    </citation>
    <scope>NUCLEOTIDE SEQUENCE [LARGE SCALE GENOMIC DNA]</scope>
    <source>
        <strain evidence="1">SZHN2017</strain>
        <tissue evidence="1">Muscle</tissue>
    </source>
</reference>
<evidence type="ECO:0000313" key="1">
    <source>
        <dbReference type="EMBL" id="PVD22471.1"/>
    </source>
</evidence>
<dbReference type="Proteomes" id="UP000245119">
    <property type="component" value="Linkage Group LG11"/>
</dbReference>
<dbReference type="AlphaFoldDB" id="A0A2T7NMS7"/>
<keyword evidence="2" id="KW-1185">Reference proteome</keyword>
<gene>
    <name evidence="1" type="ORF">C0Q70_18285</name>
</gene>
<sequence length="164" mass="18255">MGVFLCPGLRRVPVMQCFRDPLPRQAFLGFVCFTYPWETFGLDWVIRLSLRHGGGFRKGGVIAPGNRSCLISPSILSILLGAGRSVLPRQKGPFFAVPLEGVYILDSSSHRQQQQQQLKTGQSSWVHLFQPLAKASLDTLVCEQSTFSQLFGRVCTDPVFPDSR</sequence>
<organism evidence="1 2">
    <name type="scientific">Pomacea canaliculata</name>
    <name type="common">Golden apple snail</name>
    <dbReference type="NCBI Taxonomy" id="400727"/>
    <lineage>
        <taxon>Eukaryota</taxon>
        <taxon>Metazoa</taxon>
        <taxon>Spiralia</taxon>
        <taxon>Lophotrochozoa</taxon>
        <taxon>Mollusca</taxon>
        <taxon>Gastropoda</taxon>
        <taxon>Caenogastropoda</taxon>
        <taxon>Architaenioglossa</taxon>
        <taxon>Ampullarioidea</taxon>
        <taxon>Ampullariidae</taxon>
        <taxon>Pomacea</taxon>
    </lineage>
</organism>
<name>A0A2T7NMS7_POMCA</name>